<evidence type="ECO:0000256" key="3">
    <source>
        <dbReference type="ARBA" id="ARBA00022801"/>
    </source>
</evidence>
<keyword evidence="3" id="KW-0378">Hydrolase</keyword>
<evidence type="ECO:0000313" key="7">
    <source>
        <dbReference type="EMBL" id="KAF4509417.1"/>
    </source>
</evidence>
<dbReference type="Pfam" id="PF00753">
    <property type="entry name" value="Lactamase_B"/>
    <property type="match status" value="1"/>
</dbReference>
<dbReference type="InterPro" id="IPR036527">
    <property type="entry name" value="SCP2_sterol-bd_dom_sf"/>
</dbReference>
<dbReference type="InterPro" id="IPR052195">
    <property type="entry name" value="Bact_Alkyl/Aryl-Sulfatase"/>
</dbReference>
<feature type="domain" description="Metallo-beta-lactamase" evidence="6">
    <location>
        <begin position="90"/>
        <end position="317"/>
    </location>
</feature>
<comment type="caution">
    <text evidence="7">The sequence shown here is derived from an EMBL/GenBank/DDBJ whole genome shotgun (WGS) entry which is preliminary data.</text>
</comment>
<protein>
    <recommendedName>
        <fullName evidence="6">Metallo-beta-lactamase domain-containing protein</fullName>
    </recommendedName>
</protein>
<dbReference type="GO" id="GO:0008800">
    <property type="term" value="F:beta-lactamase activity"/>
    <property type="evidence" value="ECO:0007669"/>
    <property type="project" value="InterPro"/>
</dbReference>
<dbReference type="GO" id="GO:0018741">
    <property type="term" value="F:linear primary-alkylsulfatase activity"/>
    <property type="evidence" value="ECO:0007669"/>
    <property type="project" value="InterPro"/>
</dbReference>
<dbReference type="PANTHER" id="PTHR43223:SF1">
    <property type="entry name" value="ALKYL_ARYL-SULFATASE BDS1"/>
    <property type="match status" value="1"/>
</dbReference>
<dbReference type="EMBL" id="JAAVMX010000004">
    <property type="protein sequence ID" value="KAF4509417.1"/>
    <property type="molecule type" value="Genomic_DNA"/>
</dbReference>
<dbReference type="Pfam" id="PF14863">
    <property type="entry name" value="Alkyl_sulf_dimr"/>
    <property type="match status" value="1"/>
</dbReference>
<dbReference type="InterPro" id="IPR029228">
    <property type="entry name" value="Alkyl_sulf_dimr"/>
</dbReference>
<sequence>MSVRIRKDDDNHDFEFAKRGLVATFQDPIVVSDFKGDGEVVWNTQAYDFLEAKCPATANASLWRQGQLCSVTAGLYHVTDGVYQVRGLDLSNMSFVQIPKTDGIVIIDCLTSVETARRGLELYQQYHKGKFGGEPKIKALLYTHCHADHFGGAQAIADKAGKDVLIFGPDGFLEHAVSENVYAGPAMSRRSIYMYGEALNKGPAGQIGSGLGQTLSSGTVSLVAPNQNITEDGLLKPGIDGLEVVCQLTPGTEAPAEVNFFFPAYSALCMAENATHTLHNIQTLRGAPVRDARLWSRYMDESISLFGAKTDVVFASHHWPTWNEGQEKLVVTFLEEQRDNYAYLHNETLRQLNDGKTPVEIAEDIKMPPTLSTKTNLRGYYGSINHNVKGIYDKYMGWFDGNPANLWALPPVDEASQLVECMGGGAAVLDKAREYVKGAKDSGDKTALRFAATLLNKLVFSDADNKDAKAELASVYTTLGHGAENGTWRNIYLTGADELQGTPHPAVNLLTPSSLKSLSLDQLFDTVAIRIDGPRACAQKGVTVDFMVEDMKQLKTMGAGWHLRLSNGAVTGHAVQYVERPNPRDKNVSLTVWALHETLVSLVGKAAAGEAVSLDHVKGVTTAGDIKAWGTVTDLVVVPNSAFNIVTP</sequence>
<dbReference type="OrthoDB" id="449487at2759"/>
<gene>
    <name evidence="7" type="ORF">G6O67_003593</name>
</gene>
<proteinExistence type="inferred from homology"/>
<dbReference type="SMART" id="SM00849">
    <property type="entry name" value="Lactamase_B"/>
    <property type="match status" value="1"/>
</dbReference>
<dbReference type="Gene3D" id="3.30.1050.10">
    <property type="entry name" value="SCP2 sterol-binding domain"/>
    <property type="match status" value="1"/>
</dbReference>
<evidence type="ECO:0000259" key="6">
    <source>
        <dbReference type="SMART" id="SM00849"/>
    </source>
</evidence>
<keyword evidence="2" id="KW-0479">Metal-binding</keyword>
<comment type="similarity">
    <text evidence="5">Belongs to the metallo-beta-lactamase superfamily. Type III sulfatase family.</text>
</comment>
<keyword evidence="4" id="KW-0862">Zinc</keyword>
<dbReference type="SUPFAM" id="SSF56281">
    <property type="entry name" value="Metallo-hydrolase/oxidoreductase"/>
    <property type="match status" value="1"/>
</dbReference>
<reference evidence="7 8" key="1">
    <citation type="journal article" date="2020" name="Genome Biol. Evol.">
        <title>A new high-quality draft genome assembly of the Chinese cordyceps Ophiocordyceps sinensis.</title>
        <authorList>
            <person name="Shu R."/>
            <person name="Zhang J."/>
            <person name="Meng Q."/>
            <person name="Zhang H."/>
            <person name="Zhou G."/>
            <person name="Li M."/>
            <person name="Wu P."/>
            <person name="Zhao Y."/>
            <person name="Chen C."/>
            <person name="Qin Q."/>
        </authorList>
    </citation>
    <scope>NUCLEOTIDE SEQUENCE [LARGE SCALE GENOMIC DNA]</scope>
    <source>
        <strain evidence="7 8">IOZ07</strain>
    </source>
</reference>
<accession>A0A8H4V660</accession>
<dbReference type="Gene3D" id="1.25.40.880">
    <property type="entry name" value="Alkyl sulfatase, dimerisation domain"/>
    <property type="match status" value="1"/>
</dbReference>
<dbReference type="GO" id="GO:0018909">
    <property type="term" value="P:dodecyl sulfate metabolic process"/>
    <property type="evidence" value="ECO:0007669"/>
    <property type="project" value="InterPro"/>
</dbReference>
<keyword evidence="8" id="KW-1185">Reference proteome</keyword>
<dbReference type="CDD" id="cd07710">
    <property type="entry name" value="arylsulfatase_Sdsa1-like_MBL-fold"/>
    <property type="match status" value="1"/>
</dbReference>
<dbReference type="PANTHER" id="PTHR43223">
    <property type="entry name" value="ALKYL/ARYL-SULFATASE"/>
    <property type="match status" value="1"/>
</dbReference>
<comment type="cofactor">
    <cofactor evidence="1">
        <name>Zn(2+)</name>
        <dbReference type="ChEBI" id="CHEBI:29105"/>
    </cofactor>
</comment>
<evidence type="ECO:0000256" key="4">
    <source>
        <dbReference type="ARBA" id="ARBA00022833"/>
    </source>
</evidence>
<evidence type="ECO:0000256" key="2">
    <source>
        <dbReference type="ARBA" id="ARBA00022723"/>
    </source>
</evidence>
<dbReference type="Gene3D" id="3.60.15.30">
    <property type="entry name" value="Metallo-beta-lactamase domain"/>
    <property type="match status" value="1"/>
</dbReference>
<dbReference type="InterPro" id="IPR001279">
    <property type="entry name" value="Metallo-B-lactamas"/>
</dbReference>
<dbReference type="Pfam" id="PF14864">
    <property type="entry name" value="Alkyl_sulf_C"/>
    <property type="match status" value="1"/>
</dbReference>
<dbReference type="InterPro" id="IPR036866">
    <property type="entry name" value="RibonucZ/Hydroxyglut_hydro"/>
</dbReference>
<dbReference type="InterPro" id="IPR038536">
    <property type="entry name" value="Alkyl/aryl-sulf_dimr_sf"/>
</dbReference>
<evidence type="ECO:0000256" key="5">
    <source>
        <dbReference type="ARBA" id="ARBA00033751"/>
    </source>
</evidence>
<evidence type="ECO:0000256" key="1">
    <source>
        <dbReference type="ARBA" id="ARBA00001947"/>
    </source>
</evidence>
<organism evidence="7 8">
    <name type="scientific">Ophiocordyceps sinensis</name>
    <dbReference type="NCBI Taxonomy" id="72228"/>
    <lineage>
        <taxon>Eukaryota</taxon>
        <taxon>Fungi</taxon>
        <taxon>Dikarya</taxon>
        <taxon>Ascomycota</taxon>
        <taxon>Pezizomycotina</taxon>
        <taxon>Sordariomycetes</taxon>
        <taxon>Hypocreomycetidae</taxon>
        <taxon>Hypocreales</taxon>
        <taxon>Ophiocordycipitaceae</taxon>
        <taxon>Ophiocordyceps</taxon>
    </lineage>
</organism>
<dbReference type="AlphaFoldDB" id="A0A8H4V660"/>
<dbReference type="GO" id="GO:0008270">
    <property type="term" value="F:zinc ion binding"/>
    <property type="evidence" value="ECO:0007669"/>
    <property type="project" value="InterPro"/>
</dbReference>
<dbReference type="InterPro" id="IPR029229">
    <property type="entry name" value="Alkyl_sulf_C"/>
</dbReference>
<dbReference type="InterPro" id="IPR044097">
    <property type="entry name" value="Bds1/SdsA1_MBL-fold"/>
</dbReference>
<dbReference type="InterPro" id="IPR001018">
    <property type="entry name" value="Beta-lactamase_class-B_CS"/>
</dbReference>
<dbReference type="GO" id="GO:0017001">
    <property type="term" value="P:antibiotic catabolic process"/>
    <property type="evidence" value="ECO:0007669"/>
    <property type="project" value="InterPro"/>
</dbReference>
<dbReference type="PROSITE" id="PS00743">
    <property type="entry name" value="BETA_LACTAMASE_B_1"/>
    <property type="match status" value="1"/>
</dbReference>
<evidence type="ECO:0000313" key="8">
    <source>
        <dbReference type="Proteomes" id="UP000557566"/>
    </source>
</evidence>
<name>A0A8H4V660_9HYPO</name>
<dbReference type="GO" id="GO:0046983">
    <property type="term" value="F:protein dimerization activity"/>
    <property type="evidence" value="ECO:0007669"/>
    <property type="project" value="InterPro"/>
</dbReference>
<dbReference type="Proteomes" id="UP000557566">
    <property type="component" value="Unassembled WGS sequence"/>
</dbReference>
<dbReference type="SUPFAM" id="SSF55718">
    <property type="entry name" value="SCP-like"/>
    <property type="match status" value="1"/>
</dbReference>